<evidence type="ECO:0000313" key="11">
    <source>
        <dbReference type="Proteomes" id="UP000215441"/>
    </source>
</evidence>
<keyword evidence="4" id="KW-0223">Dioxygenase</keyword>
<evidence type="ECO:0000259" key="9">
    <source>
        <dbReference type="PROSITE" id="PS51296"/>
    </source>
</evidence>
<evidence type="ECO:0000256" key="6">
    <source>
        <dbReference type="ARBA" id="ARBA00023004"/>
    </source>
</evidence>
<dbReference type="PROSITE" id="PS00570">
    <property type="entry name" value="RING_HYDROXYL_ALPHA"/>
    <property type="match status" value="1"/>
</dbReference>
<feature type="domain" description="Rieske" evidence="9">
    <location>
        <begin position="47"/>
        <end position="166"/>
    </location>
</feature>
<dbReference type="CDD" id="cd08880">
    <property type="entry name" value="RHO_alpha_C_ahdA1c-like"/>
    <property type="match status" value="1"/>
</dbReference>
<keyword evidence="8" id="KW-0520">NAD</keyword>
<dbReference type="SUPFAM" id="SSF50022">
    <property type="entry name" value="ISP domain"/>
    <property type="match status" value="1"/>
</dbReference>
<keyword evidence="5" id="KW-0560">Oxidoreductase</keyword>
<dbReference type="PANTHER" id="PTHR43756">
    <property type="entry name" value="CHOLINE MONOOXYGENASE, CHLOROPLASTIC"/>
    <property type="match status" value="1"/>
</dbReference>
<evidence type="ECO:0000256" key="3">
    <source>
        <dbReference type="ARBA" id="ARBA00022723"/>
    </source>
</evidence>
<dbReference type="PANTHER" id="PTHR43756:SF1">
    <property type="entry name" value="3-PHENYLPROPIONATE_CINNAMIC ACID DIOXYGENASE SUBUNIT ALPHA"/>
    <property type="match status" value="1"/>
</dbReference>
<dbReference type="GO" id="GO:0051213">
    <property type="term" value="F:dioxygenase activity"/>
    <property type="evidence" value="ECO:0007669"/>
    <property type="project" value="UniProtKB-KW"/>
</dbReference>
<dbReference type="EMBL" id="NOIG01000014">
    <property type="protein sequence ID" value="OYD47940.1"/>
    <property type="molecule type" value="Genomic_DNA"/>
</dbReference>
<evidence type="ECO:0000313" key="10">
    <source>
        <dbReference type="EMBL" id="OYD47940.1"/>
    </source>
</evidence>
<keyword evidence="3" id="KW-0479">Metal-binding</keyword>
<dbReference type="InterPro" id="IPR036922">
    <property type="entry name" value="Rieske_2Fe-2S_sf"/>
</dbReference>
<protein>
    <submittedName>
        <fullName evidence="10">Salicylate hydroxylase</fullName>
    </submittedName>
</protein>
<dbReference type="Proteomes" id="UP000215441">
    <property type="component" value="Unassembled WGS sequence"/>
</dbReference>
<organism evidence="10 11">
    <name type="scientific">Acidovorax kalamii</name>
    <dbReference type="NCBI Taxonomy" id="2004485"/>
    <lineage>
        <taxon>Bacteria</taxon>
        <taxon>Pseudomonadati</taxon>
        <taxon>Pseudomonadota</taxon>
        <taxon>Betaproteobacteria</taxon>
        <taxon>Burkholderiales</taxon>
        <taxon>Comamonadaceae</taxon>
        <taxon>Acidovorax</taxon>
    </lineage>
</organism>
<keyword evidence="11" id="KW-1185">Reference proteome</keyword>
<evidence type="ECO:0000256" key="1">
    <source>
        <dbReference type="ARBA" id="ARBA00008751"/>
    </source>
</evidence>
<dbReference type="OrthoDB" id="9790995at2"/>
<evidence type="ECO:0000256" key="8">
    <source>
        <dbReference type="ARBA" id="ARBA00023027"/>
    </source>
</evidence>
<dbReference type="PRINTS" id="PR00090">
    <property type="entry name" value="RNGDIOXGNASE"/>
</dbReference>
<dbReference type="Gene3D" id="3.90.380.10">
    <property type="entry name" value="Naphthalene 1,2-dioxygenase Alpha Subunit, Chain A, domain 1"/>
    <property type="match status" value="1"/>
</dbReference>
<evidence type="ECO:0000256" key="4">
    <source>
        <dbReference type="ARBA" id="ARBA00022964"/>
    </source>
</evidence>
<comment type="caution">
    <text evidence="10">The sequence shown here is derived from an EMBL/GenBank/DDBJ whole genome shotgun (WGS) entry which is preliminary data.</text>
</comment>
<evidence type="ECO:0000256" key="2">
    <source>
        <dbReference type="ARBA" id="ARBA00022714"/>
    </source>
</evidence>
<keyword evidence="6" id="KW-0408">Iron</keyword>
<dbReference type="InterPro" id="IPR015879">
    <property type="entry name" value="Ring_hydroxy_dOase_asu_C_dom"/>
</dbReference>
<comment type="similarity">
    <text evidence="1">Belongs to the bacterial ring-hydroxylating dioxygenase alpha subunit family.</text>
</comment>
<evidence type="ECO:0000256" key="5">
    <source>
        <dbReference type="ARBA" id="ARBA00023002"/>
    </source>
</evidence>
<dbReference type="Pfam" id="PF00848">
    <property type="entry name" value="Ring_hydroxyl_A"/>
    <property type="match status" value="1"/>
</dbReference>
<dbReference type="GO" id="GO:0051537">
    <property type="term" value="F:2 iron, 2 sulfur cluster binding"/>
    <property type="evidence" value="ECO:0007669"/>
    <property type="project" value="UniProtKB-KW"/>
</dbReference>
<dbReference type="PROSITE" id="PS51296">
    <property type="entry name" value="RIESKE"/>
    <property type="match status" value="1"/>
</dbReference>
<dbReference type="Pfam" id="PF00355">
    <property type="entry name" value="Rieske"/>
    <property type="match status" value="1"/>
</dbReference>
<reference evidence="10 11" key="1">
    <citation type="submission" date="2017-07" db="EMBL/GenBank/DDBJ databases">
        <title>Acidovorax KNDSW TSA 6 genome sequence and assembly.</title>
        <authorList>
            <person name="Mayilraj S."/>
        </authorList>
    </citation>
    <scope>NUCLEOTIDE SEQUENCE [LARGE SCALE GENOMIC DNA]</scope>
    <source>
        <strain evidence="10 11">KNDSW-TSA6</strain>
    </source>
</reference>
<dbReference type="AlphaFoldDB" id="A0A235EG22"/>
<name>A0A235EG22_9BURK</name>
<sequence length="441" mass="49512">MHECPVTVFPQQIRWETEGTSRIPFQAYTDEALYRKELARLFYNGHWCYVGLEAEIPNAGDFKRTVIGERSVLLVRDKDASIHVVENVCAHRGMAFCRERHGNRESLTCPYHQWNYTLSGDLQGVPFRRGVKQDGKVNGGMPADFNPAEHGLTKLKVATRGGVVFASFDHSVEPLEEFLGPTILGYFDRLFNGRKLTILGYNRQRIPGNWKLMQENIKDPYHPGLLHTWFVTFGLWRADNKSQLLMDAQHRHAAMVSTRGAAGKAADVTQVSSFKASMSLNDPRFLDIAQEDWWAGPPPAASSGDAAVPSAPASVPTAVMMTVFPSVIFQQQVNSVSTRHIQPDGKGAFDFVWTHFGFEDDSEAMTQRRLRQANLFGPAGFVSADDGEVIEWSQEGFETKPAHRTLAELGGREVGDTDHMVTETLIRGMYEYWRKVMEAEA</sequence>
<proteinExistence type="inferred from homology"/>
<gene>
    <name evidence="10" type="ORF">CBY09_22145</name>
</gene>
<keyword evidence="7" id="KW-0411">Iron-sulfur</keyword>
<dbReference type="InterPro" id="IPR017941">
    <property type="entry name" value="Rieske_2Fe-2S"/>
</dbReference>
<dbReference type="Gene3D" id="2.102.10.10">
    <property type="entry name" value="Rieske [2Fe-2S] iron-sulphur domain"/>
    <property type="match status" value="1"/>
</dbReference>
<keyword evidence="2" id="KW-0001">2Fe-2S</keyword>
<dbReference type="InterPro" id="IPR001663">
    <property type="entry name" value="Rng_hydr_dOase-A"/>
</dbReference>
<evidence type="ECO:0000256" key="7">
    <source>
        <dbReference type="ARBA" id="ARBA00023014"/>
    </source>
</evidence>
<dbReference type="SUPFAM" id="SSF55961">
    <property type="entry name" value="Bet v1-like"/>
    <property type="match status" value="1"/>
</dbReference>
<dbReference type="InterPro" id="IPR043264">
    <property type="entry name" value="AhdA1c-like_alpha_C"/>
</dbReference>
<dbReference type="RefSeq" id="WP_094291742.1">
    <property type="nucleotide sequence ID" value="NZ_NOIG01000014.1"/>
</dbReference>
<accession>A0A235EG22</accession>
<dbReference type="InterPro" id="IPR015881">
    <property type="entry name" value="ARHD_Rieske_2Fe_2S"/>
</dbReference>
<dbReference type="GO" id="GO:0005506">
    <property type="term" value="F:iron ion binding"/>
    <property type="evidence" value="ECO:0007669"/>
    <property type="project" value="InterPro"/>
</dbReference>